<gene>
    <name evidence="1" type="ORF">ARY78_12100</name>
    <name evidence="2" type="ORF">CA369_09395</name>
    <name evidence="3" type="ORF">CW845_11370</name>
    <name evidence="8" type="ORF">DYZ80_02197</name>
    <name evidence="4" type="ORF">E5F58_04310</name>
    <name evidence="5" type="ORF">F6515_16225</name>
    <name evidence="6" type="ORF">FV747_10980</name>
    <name evidence="7" type="ORF">GHH22_09895</name>
</gene>
<dbReference type="Proteomes" id="UP000489121">
    <property type="component" value="Unassembled WGS sequence"/>
</dbReference>
<evidence type="ECO:0000313" key="9">
    <source>
        <dbReference type="Proteomes" id="UP000272537"/>
    </source>
</evidence>
<dbReference type="Proteomes" id="UP000528151">
    <property type="component" value="Unassembled WGS sequence"/>
</dbReference>
<dbReference type="Proteomes" id="UP000840039">
    <property type="component" value="Unassembled WGS sequence"/>
</dbReference>
<dbReference type="EMBL" id="AALGDA010000133">
    <property type="protein sequence ID" value="ECY9784524.1"/>
    <property type="molecule type" value="Genomic_DNA"/>
</dbReference>
<comment type="caution">
    <text evidence="7">The sequence shown here is derived from an EMBL/GenBank/DDBJ whole genome shotgun (WGS) entry which is preliminary data.</text>
</comment>
<dbReference type="RefSeq" id="WP_003734616.1">
    <property type="nucleotide sequence ID" value="NC_021825.2"/>
</dbReference>
<dbReference type="EMBL" id="AABEKY010000006">
    <property type="protein sequence ID" value="EAG9388084.1"/>
    <property type="molecule type" value="Genomic_DNA"/>
</dbReference>
<reference evidence="7" key="2">
    <citation type="journal article" date="2018" name="Genome Biol.">
        <title>SKESA: strategic k-mer extension for scrupulous assemblies.</title>
        <authorList>
            <person name="Souvorov A."/>
            <person name="Agarwala R."/>
            <person name="Lipman D.J."/>
        </authorList>
    </citation>
    <scope>NUCLEOTIDE SEQUENCE [LARGE SCALE GENOMIC DNA]</scope>
    <source>
        <strain evidence="7">09CEB371LM</strain>
    </source>
</reference>
<reference evidence="8 9" key="1">
    <citation type="journal article" date="2018" name="BMC Genomics">
        <title>Genes significantly associated with lineage II food isolates of Listeria monocytogenes.</title>
        <authorList>
            <person name="Pirone-Davies C."/>
            <person name="Chen Y."/>
            <person name="Pightling A."/>
            <person name="Ryan G."/>
            <person name="Wang Y."/>
            <person name="Yao K."/>
            <person name="Hoffmann M."/>
            <person name="Allard M.W."/>
        </authorList>
    </citation>
    <scope>NUCLEOTIDE SEQUENCE [LARGE SCALE GENOMIC DNA]</scope>
    <source>
        <strain evidence="8 9">PNUSAL000550</strain>
    </source>
</reference>
<dbReference type="Proteomes" id="UP000467536">
    <property type="component" value="Unassembled WGS sequence"/>
</dbReference>
<dbReference type="KEGG" id="lmok:CQ02_02380"/>
<evidence type="ECO:0000313" key="11">
    <source>
        <dbReference type="Proteomes" id="UP000467536"/>
    </source>
</evidence>
<dbReference type="EMBL" id="QXLS01000005">
    <property type="protein sequence ID" value="RKA06985.1"/>
    <property type="molecule type" value="Genomic_DNA"/>
</dbReference>
<evidence type="ECO:0000313" key="6">
    <source>
        <dbReference type="EMBL" id="EDO0986513.1"/>
    </source>
</evidence>
<evidence type="ECO:0000313" key="13">
    <source>
        <dbReference type="Proteomes" id="UP000522199"/>
    </source>
</evidence>
<dbReference type="Proteomes" id="UP000272537">
    <property type="component" value="Unassembled WGS sequence"/>
</dbReference>
<dbReference type="Proteomes" id="UP000522199">
    <property type="component" value="Unassembled WGS sequence"/>
</dbReference>
<sequence>MGNQKQSIDYFEVKGIAKFRNKLHKAYKDLTFPGLDFPYCVPDKKYSYLYFPLDAFENTKEGNRILSVLLLDKEKDIYFHSDVFGMFLTSWLLLGKLKIKSINEWNGVFSENILTKGSRNPINLVDISPTIFLLDGSILIKFDRSSHLVIIGFSNKMEQMNSEIRLSKDEVVDYFIKKDAADESEAEDFKQAYLKNYYSVSI</sequence>
<evidence type="ECO:0000313" key="5">
    <source>
        <dbReference type="EMBL" id="ECY9784524.1"/>
    </source>
</evidence>
<organism evidence="7">
    <name type="scientific">Listeria monocytogenes</name>
    <dbReference type="NCBI Taxonomy" id="1639"/>
    <lineage>
        <taxon>Bacteria</taxon>
        <taxon>Bacillati</taxon>
        <taxon>Bacillota</taxon>
        <taxon>Bacilli</taxon>
        <taxon>Bacillales</taxon>
        <taxon>Listeriaceae</taxon>
        <taxon>Listeria</taxon>
    </lineage>
</organism>
<evidence type="ECO:0000313" key="14">
    <source>
        <dbReference type="Proteomes" id="UP000527632"/>
    </source>
</evidence>
<protein>
    <submittedName>
        <fullName evidence="7">Uncharacterized protein</fullName>
    </submittedName>
</protein>
<evidence type="ECO:0000313" key="10">
    <source>
        <dbReference type="Proteomes" id="UP000365297"/>
    </source>
</evidence>
<dbReference type="EMBL" id="AANEHK010000009">
    <property type="protein sequence ID" value="EDO0986513.1"/>
    <property type="molecule type" value="Genomic_DNA"/>
</dbReference>
<evidence type="ECO:0000313" key="8">
    <source>
        <dbReference type="EMBL" id="RKA06985.1"/>
    </source>
</evidence>
<dbReference type="EMBL" id="AAAIXK010000007">
    <property type="protein sequence ID" value="EAC5551172.1"/>
    <property type="molecule type" value="Genomic_DNA"/>
</dbReference>
<dbReference type="EMBL" id="AABGUK010000001">
    <property type="protein sequence ID" value="EAH4241224.1"/>
    <property type="molecule type" value="Genomic_DNA"/>
</dbReference>
<evidence type="ECO:0000313" key="2">
    <source>
        <dbReference type="EMBL" id="EAG4462499.1"/>
    </source>
</evidence>
<proteinExistence type="predicted"/>
<dbReference type="EMBL" id="DAAEEB010000006">
    <property type="protein sequence ID" value="HAA8053465.1"/>
    <property type="molecule type" value="Genomic_DNA"/>
</dbReference>
<accession>A0A394XPH6</accession>
<dbReference type="Proteomes" id="UP000365297">
    <property type="component" value="Unassembled WGS sequence"/>
</dbReference>
<dbReference type="Proteomes" id="UP000527632">
    <property type="component" value="Unassembled WGS sequence"/>
</dbReference>
<dbReference type="EMBL" id="AABBZO010000009">
    <property type="protein sequence ID" value="EAG4462499.1"/>
    <property type="molecule type" value="Genomic_DNA"/>
</dbReference>
<evidence type="ECO:0000313" key="15">
    <source>
        <dbReference type="Proteomes" id="UP000528151"/>
    </source>
</evidence>
<name>A0A394XPH6_LISMN</name>
<evidence type="ECO:0000313" key="4">
    <source>
        <dbReference type="EMBL" id="EAH4241224.1"/>
    </source>
</evidence>
<reference evidence="4 14" key="4">
    <citation type="submission" date="2019-04" db="EMBL/GenBank/DDBJ databases">
        <authorList>
            <consortium name="GenomeTrakr: Next Generation Sequencing Network for Food Pathogen Tracability"/>
        </authorList>
    </citation>
    <scope>NUCLEOTIDE SEQUENCE [LARGE SCALE GENOMIC DNA]</scope>
    <source>
        <strain evidence="2 15">CFSAN063727</strain>
        <strain evidence="1 10">FDA00007096</strain>
        <strain evidence="4 14">LS1344</strain>
    </source>
</reference>
<reference evidence="5 12" key="6">
    <citation type="submission" date="2019-09" db="EMBL/GenBank/DDBJ databases">
        <authorList>
            <consortium name="PulseNet: The National Subtyping Network for Foodborne Disease Surveillance"/>
            <person name="Tarr C.L."/>
            <person name="Trees E."/>
            <person name="Katz L.S."/>
            <person name="Carleton-Romer H.A."/>
            <person name="Stroika S."/>
            <person name="Kucerova Z."/>
            <person name="Roache K.F."/>
            <person name="Sabol A.L."/>
            <person name="Besser J."/>
            <person name="Gerner-Smidt P."/>
        </authorList>
    </citation>
    <scope>NUCLEOTIDE SEQUENCE [LARGE SCALE GENOMIC DNA]</scope>
    <source>
        <strain evidence="5 12">PNUSAL005692</strain>
    </source>
</reference>
<reference evidence="3 13" key="3">
    <citation type="submission" date="2019-04" db="EMBL/GenBank/DDBJ databases">
        <authorList>
            <consortium name="GenomeTrakr network: Whole genome sequencing for foodborne pathogen traceback"/>
        </authorList>
    </citation>
    <scope>NUCLEOTIDE SEQUENCE [LARGE SCALE GENOMIC DNA]</scope>
    <source>
        <strain evidence="3 13">CFSAN072474</strain>
    </source>
</reference>
<evidence type="ECO:0000313" key="7">
    <source>
        <dbReference type="EMBL" id="HAA8053465.1"/>
    </source>
</evidence>
<evidence type="ECO:0000313" key="12">
    <source>
        <dbReference type="Proteomes" id="UP000489121"/>
    </source>
</evidence>
<evidence type="ECO:0000313" key="1">
    <source>
        <dbReference type="EMBL" id="EAC5551172.1"/>
    </source>
</evidence>
<evidence type="ECO:0000313" key="3">
    <source>
        <dbReference type="EMBL" id="EAG9388084.1"/>
    </source>
</evidence>
<dbReference type="AlphaFoldDB" id="A0A394XPH6"/>
<reference evidence="7" key="7">
    <citation type="submission" date="2019-10" db="EMBL/GenBank/DDBJ databases">
        <authorList>
            <consortium name="NCBI Pathogen Detection Project"/>
        </authorList>
    </citation>
    <scope>NUCLEOTIDE SEQUENCE</scope>
    <source>
        <strain evidence="7">09CEB371LM</strain>
    </source>
</reference>
<reference evidence="6 11" key="5">
    <citation type="submission" date="2019-08" db="EMBL/GenBank/DDBJ databases">
        <authorList>
            <person name="Ashton P.M."/>
            <person name="Dallman T."/>
            <person name="Nair S."/>
            <person name="De Pinna E."/>
            <person name="Peters T."/>
            <person name="Grant K."/>
        </authorList>
    </citation>
    <scope>NUCLEOTIDE SEQUENCE [LARGE SCALE GENOMIC DNA]</scope>
    <source>
        <strain evidence="6 11">788324</strain>
    </source>
</reference>